<evidence type="ECO:0000259" key="1">
    <source>
        <dbReference type="Pfam" id="PF01471"/>
    </source>
</evidence>
<dbReference type="SUPFAM" id="SSF47090">
    <property type="entry name" value="PGBD-like"/>
    <property type="match status" value="1"/>
</dbReference>
<dbReference type="GO" id="GO:0008233">
    <property type="term" value="F:peptidase activity"/>
    <property type="evidence" value="ECO:0007669"/>
    <property type="project" value="InterPro"/>
</dbReference>
<dbReference type="STRING" id="1714354.BLL40_09270"/>
<dbReference type="RefSeq" id="WP_073711619.1">
    <property type="nucleotide sequence ID" value="NZ_MRWQ01000006.1"/>
</dbReference>
<organism evidence="3 4">
    <name type="scientific">Domibacillus mangrovi</name>
    <dbReference type="NCBI Taxonomy" id="1714354"/>
    <lineage>
        <taxon>Bacteria</taxon>
        <taxon>Bacillati</taxon>
        <taxon>Bacillota</taxon>
        <taxon>Bacilli</taxon>
        <taxon>Bacillales</taxon>
        <taxon>Bacillaceae</taxon>
        <taxon>Domibacillus</taxon>
    </lineage>
</organism>
<dbReference type="AlphaFoldDB" id="A0A1Q5P3T8"/>
<evidence type="ECO:0000313" key="3">
    <source>
        <dbReference type="EMBL" id="OKL36896.1"/>
    </source>
</evidence>
<dbReference type="Gene3D" id="1.10.101.10">
    <property type="entry name" value="PGBD-like superfamily/PGBD"/>
    <property type="match status" value="1"/>
</dbReference>
<feature type="domain" description="Peptidase M15C" evidence="2">
    <location>
        <begin position="62"/>
        <end position="121"/>
    </location>
</feature>
<proteinExistence type="predicted"/>
<dbReference type="InterPro" id="IPR036365">
    <property type="entry name" value="PGBD-like_sf"/>
</dbReference>
<accession>A0A1Q5P3T8</accession>
<name>A0A1Q5P3T8_9BACI</name>
<protein>
    <recommendedName>
        <fullName evidence="5">Peptidase M15</fullName>
    </recommendedName>
</protein>
<dbReference type="EMBL" id="MRWQ01000006">
    <property type="protein sequence ID" value="OKL36896.1"/>
    <property type="molecule type" value="Genomic_DNA"/>
</dbReference>
<dbReference type="SUPFAM" id="SSF55166">
    <property type="entry name" value="Hedgehog/DD-peptidase"/>
    <property type="match status" value="1"/>
</dbReference>
<keyword evidence="4" id="KW-1185">Reference proteome</keyword>
<comment type="caution">
    <text evidence="3">The sequence shown here is derived from an EMBL/GenBank/DDBJ whole genome shotgun (WGS) entry which is preliminary data.</text>
</comment>
<feature type="domain" description="Peptidoglycan binding-like" evidence="1">
    <location>
        <begin position="154"/>
        <end position="209"/>
    </location>
</feature>
<dbReference type="InterPro" id="IPR009045">
    <property type="entry name" value="Zn_M74/Hedgehog-like"/>
</dbReference>
<evidence type="ECO:0000313" key="4">
    <source>
        <dbReference type="Proteomes" id="UP000186524"/>
    </source>
</evidence>
<evidence type="ECO:0008006" key="5">
    <source>
        <dbReference type="Google" id="ProtNLM"/>
    </source>
</evidence>
<gene>
    <name evidence="3" type="ORF">BLL40_09270</name>
</gene>
<evidence type="ECO:0000259" key="2">
    <source>
        <dbReference type="Pfam" id="PF13539"/>
    </source>
</evidence>
<dbReference type="Gene3D" id="3.30.1380.10">
    <property type="match status" value="1"/>
</dbReference>
<dbReference type="InterPro" id="IPR002477">
    <property type="entry name" value="Peptidoglycan-bd-like"/>
</dbReference>
<sequence>MSWIPTYHERNLNHLKDLGPNTKVKANQWYQWCIDNKVDVLIYETIRTVATQKTNVDQGISQTMKSYHLVGQALDFVPIVNGKADWNGYKKHPFLTAIEQAEQLGFESGHRWGWDSPHLQYNYKGYGTDKTLDAIQAKINVVSTPKNYLEKDDSGTSVKELQVLLRSAGYNIMADGDFGPATEAAVKSYQKANGLTVDGIAGTKTLTKLKSEESKKGEAELNADYKKDAAPSPRFAEAQKWVKENGISDGTYPQRPVTREEVWSMLYRMSKAK</sequence>
<dbReference type="InterPro" id="IPR036366">
    <property type="entry name" value="PGBDSf"/>
</dbReference>
<reference evidence="3 4" key="1">
    <citation type="submission" date="2016-12" db="EMBL/GenBank/DDBJ databases">
        <title>Domibacillus sp. SAOS 44 whole genome sequencing.</title>
        <authorList>
            <person name="Verma A."/>
            <person name="Krishnamurthi S."/>
        </authorList>
    </citation>
    <scope>NUCLEOTIDE SEQUENCE [LARGE SCALE GENOMIC DNA]</scope>
    <source>
        <strain evidence="3 4">SAOS 44</strain>
    </source>
</reference>
<dbReference type="Pfam" id="PF13539">
    <property type="entry name" value="Peptidase_M15_4"/>
    <property type="match status" value="1"/>
</dbReference>
<dbReference type="Proteomes" id="UP000186524">
    <property type="component" value="Unassembled WGS sequence"/>
</dbReference>
<dbReference type="Pfam" id="PF01471">
    <property type="entry name" value="PG_binding_1"/>
    <property type="match status" value="1"/>
</dbReference>
<dbReference type="CDD" id="cd14845">
    <property type="entry name" value="L-Ala-D-Glu_peptidase_like"/>
    <property type="match status" value="1"/>
</dbReference>
<dbReference type="InterPro" id="IPR039561">
    <property type="entry name" value="Peptidase_M15C"/>
</dbReference>